<keyword evidence="5 6" id="KW-0472">Membrane</keyword>
<name>A0ABR0VSI9_REHGL</name>
<dbReference type="Proteomes" id="UP001318860">
    <property type="component" value="Unassembled WGS sequence"/>
</dbReference>
<keyword evidence="4 6" id="KW-1133">Transmembrane helix</keyword>
<feature type="transmembrane region" description="Helical" evidence="6">
    <location>
        <begin position="86"/>
        <end position="104"/>
    </location>
</feature>
<sequence>MWRRCLASAFRTAFACAIVGVATLYGPKLLNRQVAFPAFSYVTVILIVTDATLGDTLRGCWLALLATVQGVCPAILGLWLIGPARLTASTTAAVVAVSAFVVALPENTHLISKRIALGQIVIVYVIAFDNGAKTEPVMHPVHVAASTAVGAAACVLALLLPFPSLACLEVKENYRLYIENASERLKLFLKAFSAKDKTSPKALISHAKSFNKSGIKLLQSIKSKQESMEWEMIPVKFIKSSINQNPAQKLQFLETILRGMQNALENISQFPFGLLNNFELKNDFINLEEQILNQVKSMALDNPNLPQSDTEMDKKFHQTLQITNSVIPLISLKNLPSLFFIFCLKLLQTKPETKQAPNHDSQKNKESFLSNLWSNYRSTVNITINKKRLMPALKCALSLGFAVLFGLIYSKENGIWSGLPVAISLAAAREATFKVANVKAQGTVLGTVYGVIGCFVFEKYVKIRFISLLPWFIFSSFLRQSKMYGQAGGVSAVIGAVLILGRKNFGTPNDFAIARIVETFIGLSCSIMVDILLQPTRASVMAKIQVSKTLQALHESVGSVNLIGSSGKLIGLEESIRKLRFELNELGKYIEEAEVEPNFWFIPFNSADYSKLRVSLSKMVDFLHFGGHALRFLEKESEKMDKLENDLKVLRDAVCSGIKCFEEVSLVKSVAMLEWEYEKRKNDVDLEMGKSGKLSVIQWSGFDDDDEMRKSVNYFVEHLDEVVGQIGVEKDEMKNEVILSMSSLVYCMDGLLKESKEMEKAIKDIVQWENPSVQVDLHAILCKLRALKKV</sequence>
<evidence type="ECO:0000256" key="1">
    <source>
        <dbReference type="ARBA" id="ARBA00004651"/>
    </source>
</evidence>
<comment type="caution">
    <text evidence="8">The sequence shown here is derived from an EMBL/GenBank/DDBJ whole genome shotgun (WGS) entry which is preliminary data.</text>
</comment>
<evidence type="ECO:0000313" key="9">
    <source>
        <dbReference type="Proteomes" id="UP001318860"/>
    </source>
</evidence>
<feature type="transmembrane region" description="Helical" evidence="6">
    <location>
        <begin position="482"/>
        <end position="500"/>
    </location>
</feature>
<accession>A0ABR0VSI9</accession>
<evidence type="ECO:0000256" key="5">
    <source>
        <dbReference type="ARBA" id="ARBA00023136"/>
    </source>
</evidence>
<dbReference type="PANTHER" id="PTHR30509:SF9">
    <property type="entry name" value="MULTIDRUG RESISTANCE PROTEIN MDTO"/>
    <property type="match status" value="1"/>
</dbReference>
<evidence type="ECO:0000256" key="6">
    <source>
        <dbReference type="SAM" id="Phobius"/>
    </source>
</evidence>
<proteinExistence type="predicted"/>
<feature type="transmembrane region" description="Helical" evidence="6">
    <location>
        <begin position="148"/>
        <end position="168"/>
    </location>
</feature>
<feature type="transmembrane region" description="Helical" evidence="6">
    <location>
        <begin position="443"/>
        <end position="461"/>
    </location>
</feature>
<evidence type="ECO:0000256" key="3">
    <source>
        <dbReference type="ARBA" id="ARBA00022692"/>
    </source>
</evidence>
<feature type="transmembrane region" description="Helical" evidence="6">
    <location>
        <begin position="512"/>
        <end position="533"/>
    </location>
</feature>
<dbReference type="Pfam" id="PF13515">
    <property type="entry name" value="FUSC_2"/>
    <property type="match status" value="1"/>
</dbReference>
<feature type="transmembrane region" description="Helical" evidence="6">
    <location>
        <begin position="392"/>
        <end position="410"/>
    </location>
</feature>
<feature type="transmembrane region" description="Helical" evidence="6">
    <location>
        <begin position="60"/>
        <end position="80"/>
    </location>
</feature>
<dbReference type="PANTHER" id="PTHR30509">
    <property type="entry name" value="P-HYDROXYBENZOIC ACID EFFLUX PUMP SUBUNIT-RELATED"/>
    <property type="match status" value="1"/>
</dbReference>
<feature type="transmembrane region" description="Helical" evidence="6">
    <location>
        <begin position="34"/>
        <end position="53"/>
    </location>
</feature>
<dbReference type="EMBL" id="JABTTQ020000861">
    <property type="protein sequence ID" value="KAK6137265.1"/>
    <property type="molecule type" value="Genomic_DNA"/>
</dbReference>
<reference evidence="8 9" key="1">
    <citation type="journal article" date="2021" name="Comput. Struct. Biotechnol. J.">
        <title>De novo genome assembly of the potent medicinal plant Rehmannia glutinosa using nanopore technology.</title>
        <authorList>
            <person name="Ma L."/>
            <person name="Dong C."/>
            <person name="Song C."/>
            <person name="Wang X."/>
            <person name="Zheng X."/>
            <person name="Niu Y."/>
            <person name="Chen S."/>
            <person name="Feng W."/>
        </authorList>
    </citation>
    <scope>NUCLEOTIDE SEQUENCE [LARGE SCALE GENOMIC DNA]</scope>
    <source>
        <strain evidence="8">DH-2019</strain>
    </source>
</reference>
<keyword evidence="9" id="KW-1185">Reference proteome</keyword>
<evidence type="ECO:0000256" key="4">
    <source>
        <dbReference type="ARBA" id="ARBA00022989"/>
    </source>
</evidence>
<keyword evidence="2" id="KW-1003">Cell membrane</keyword>
<comment type="subcellular location">
    <subcellularLocation>
        <location evidence="1">Cell membrane</location>
        <topology evidence="1">Multi-pass membrane protein</topology>
    </subcellularLocation>
</comment>
<keyword evidence="3 6" id="KW-0812">Transmembrane</keyword>
<dbReference type="InterPro" id="IPR049453">
    <property type="entry name" value="Memb_transporter_dom"/>
</dbReference>
<feature type="domain" description="Integral membrane bound transporter" evidence="7">
    <location>
        <begin position="402"/>
        <end position="529"/>
    </location>
</feature>
<feature type="transmembrane region" description="Helical" evidence="6">
    <location>
        <begin position="111"/>
        <end position="128"/>
    </location>
</feature>
<protein>
    <recommendedName>
        <fullName evidence="7">Integral membrane bound transporter domain-containing protein</fullName>
    </recommendedName>
</protein>
<evidence type="ECO:0000259" key="7">
    <source>
        <dbReference type="Pfam" id="PF13515"/>
    </source>
</evidence>
<evidence type="ECO:0000313" key="8">
    <source>
        <dbReference type="EMBL" id="KAK6137265.1"/>
    </source>
</evidence>
<gene>
    <name evidence="8" type="ORF">DH2020_028980</name>
</gene>
<evidence type="ECO:0000256" key="2">
    <source>
        <dbReference type="ARBA" id="ARBA00022475"/>
    </source>
</evidence>
<organism evidence="8 9">
    <name type="scientific">Rehmannia glutinosa</name>
    <name type="common">Chinese foxglove</name>
    <dbReference type="NCBI Taxonomy" id="99300"/>
    <lineage>
        <taxon>Eukaryota</taxon>
        <taxon>Viridiplantae</taxon>
        <taxon>Streptophyta</taxon>
        <taxon>Embryophyta</taxon>
        <taxon>Tracheophyta</taxon>
        <taxon>Spermatophyta</taxon>
        <taxon>Magnoliopsida</taxon>
        <taxon>eudicotyledons</taxon>
        <taxon>Gunneridae</taxon>
        <taxon>Pentapetalae</taxon>
        <taxon>asterids</taxon>
        <taxon>lamiids</taxon>
        <taxon>Lamiales</taxon>
        <taxon>Orobanchaceae</taxon>
        <taxon>Rehmannieae</taxon>
        <taxon>Rehmannia</taxon>
    </lineage>
</organism>